<keyword evidence="2" id="KW-1185">Reference proteome</keyword>
<dbReference type="EMBL" id="MU394284">
    <property type="protein sequence ID" value="KAI6092136.1"/>
    <property type="molecule type" value="Genomic_DNA"/>
</dbReference>
<sequence length="213" mass="24850">MSTFYPFSRLPSELRIRIWAFTVEPRVVEVRVVPENKSCVQRLISPTPVPAILQTCQEARNLGLYKQEFSELTATVANAAAGAESRYVWLNLDIDMVSIGECHLSNFAPVALSIKRLRLERENSDESFYYFESHLLRDWRNTEEIHVVCTDGMEAWHGASNDHPWPCAEENLWFFDPDDGRMMRSVEMEKMLDKQLHEFRAQNGWDFENFPED</sequence>
<reference evidence="1 2" key="1">
    <citation type="journal article" date="2022" name="New Phytol.">
        <title>Ecological generalism drives hyperdiversity of secondary metabolite gene clusters in xylarialean endophytes.</title>
        <authorList>
            <person name="Franco M.E.E."/>
            <person name="Wisecaver J.H."/>
            <person name="Arnold A.E."/>
            <person name="Ju Y.M."/>
            <person name="Slot J.C."/>
            <person name="Ahrendt S."/>
            <person name="Moore L.P."/>
            <person name="Eastman K.E."/>
            <person name="Scott K."/>
            <person name="Konkel Z."/>
            <person name="Mondo S.J."/>
            <person name="Kuo A."/>
            <person name="Hayes R.D."/>
            <person name="Haridas S."/>
            <person name="Andreopoulos B."/>
            <person name="Riley R."/>
            <person name="LaButti K."/>
            <person name="Pangilinan J."/>
            <person name="Lipzen A."/>
            <person name="Amirebrahimi M."/>
            <person name="Yan J."/>
            <person name="Adam C."/>
            <person name="Keymanesh K."/>
            <person name="Ng V."/>
            <person name="Louie K."/>
            <person name="Northen T."/>
            <person name="Drula E."/>
            <person name="Henrissat B."/>
            <person name="Hsieh H.M."/>
            <person name="Youens-Clark K."/>
            <person name="Lutzoni F."/>
            <person name="Miadlikowska J."/>
            <person name="Eastwood D.C."/>
            <person name="Hamelin R.C."/>
            <person name="Grigoriev I.V."/>
            <person name="U'Ren J.M."/>
        </authorList>
    </citation>
    <scope>NUCLEOTIDE SEQUENCE [LARGE SCALE GENOMIC DNA]</scope>
    <source>
        <strain evidence="1 2">ER1909</strain>
    </source>
</reference>
<gene>
    <name evidence="1" type="ORF">F4821DRAFT_224982</name>
</gene>
<protein>
    <submittedName>
        <fullName evidence="1">Uncharacterized protein</fullName>
    </submittedName>
</protein>
<proteinExistence type="predicted"/>
<evidence type="ECO:0000313" key="1">
    <source>
        <dbReference type="EMBL" id="KAI6092136.1"/>
    </source>
</evidence>
<accession>A0ACC0DIB6</accession>
<comment type="caution">
    <text evidence="1">The sequence shown here is derived from an EMBL/GenBank/DDBJ whole genome shotgun (WGS) entry which is preliminary data.</text>
</comment>
<evidence type="ECO:0000313" key="2">
    <source>
        <dbReference type="Proteomes" id="UP001497680"/>
    </source>
</evidence>
<dbReference type="Proteomes" id="UP001497680">
    <property type="component" value="Unassembled WGS sequence"/>
</dbReference>
<name>A0ACC0DIB6_9PEZI</name>
<organism evidence="1 2">
    <name type="scientific">Hypoxylon rubiginosum</name>
    <dbReference type="NCBI Taxonomy" id="110542"/>
    <lineage>
        <taxon>Eukaryota</taxon>
        <taxon>Fungi</taxon>
        <taxon>Dikarya</taxon>
        <taxon>Ascomycota</taxon>
        <taxon>Pezizomycotina</taxon>
        <taxon>Sordariomycetes</taxon>
        <taxon>Xylariomycetidae</taxon>
        <taxon>Xylariales</taxon>
        <taxon>Hypoxylaceae</taxon>
        <taxon>Hypoxylon</taxon>
    </lineage>
</organism>